<keyword evidence="1" id="KW-1133">Transmembrane helix</keyword>
<keyword evidence="1" id="KW-0812">Transmembrane</keyword>
<sequence>MEGVSSEPSGFLDMGMRIAMILTLLGWNVFESLALRMAYPSTMVALWESPLWRFALLFSVWLGAEWCPRIGLLTGLAVSMYIANMIQIS</sequence>
<evidence type="ECO:0000256" key="1">
    <source>
        <dbReference type="SAM" id="Phobius"/>
    </source>
</evidence>
<accession>A0A6C0AN30</accession>
<feature type="transmembrane region" description="Helical" evidence="1">
    <location>
        <begin position="14"/>
        <end position="33"/>
    </location>
</feature>
<protein>
    <submittedName>
        <fullName evidence="2">Uncharacterized protein</fullName>
    </submittedName>
</protein>
<evidence type="ECO:0000313" key="2">
    <source>
        <dbReference type="EMBL" id="QHS81209.1"/>
    </source>
</evidence>
<dbReference type="AlphaFoldDB" id="A0A6C0AN30"/>
<reference evidence="2" key="1">
    <citation type="journal article" date="2020" name="Nature">
        <title>Giant virus diversity and host interactions through global metagenomics.</title>
        <authorList>
            <person name="Schulz F."/>
            <person name="Roux S."/>
            <person name="Paez-Espino D."/>
            <person name="Jungbluth S."/>
            <person name="Walsh D.A."/>
            <person name="Denef V.J."/>
            <person name="McMahon K.D."/>
            <person name="Konstantinidis K.T."/>
            <person name="Eloe-Fadrosh E.A."/>
            <person name="Kyrpides N.C."/>
            <person name="Woyke T."/>
        </authorList>
    </citation>
    <scope>NUCLEOTIDE SEQUENCE</scope>
    <source>
        <strain evidence="2">GVMAG-S-1101161-73</strain>
    </source>
</reference>
<name>A0A6C0AN30_9ZZZZ</name>
<dbReference type="EMBL" id="MN740731">
    <property type="protein sequence ID" value="QHS81209.1"/>
    <property type="molecule type" value="Genomic_DNA"/>
</dbReference>
<proteinExistence type="predicted"/>
<organism evidence="2">
    <name type="scientific">viral metagenome</name>
    <dbReference type="NCBI Taxonomy" id="1070528"/>
    <lineage>
        <taxon>unclassified sequences</taxon>
        <taxon>metagenomes</taxon>
        <taxon>organismal metagenomes</taxon>
    </lineage>
</organism>
<keyword evidence="1" id="KW-0472">Membrane</keyword>